<feature type="transmembrane region" description="Helical" evidence="6">
    <location>
        <begin position="399"/>
        <end position="420"/>
    </location>
</feature>
<keyword evidence="3 6" id="KW-0812">Transmembrane</keyword>
<keyword evidence="2" id="KW-1003">Cell membrane</keyword>
<evidence type="ECO:0000256" key="2">
    <source>
        <dbReference type="ARBA" id="ARBA00022475"/>
    </source>
</evidence>
<evidence type="ECO:0000256" key="6">
    <source>
        <dbReference type="SAM" id="Phobius"/>
    </source>
</evidence>
<keyword evidence="10" id="KW-1185">Reference proteome</keyword>
<keyword evidence="4 6" id="KW-1133">Transmembrane helix</keyword>
<reference evidence="9" key="1">
    <citation type="submission" date="2020-10" db="EMBL/GenBank/DDBJ databases">
        <title>Phylogeny of dyella-like bacteria.</title>
        <authorList>
            <person name="Fu J."/>
        </authorList>
    </citation>
    <scope>NUCLEOTIDE SEQUENCE</scope>
    <source>
        <strain evidence="9">DHON07</strain>
    </source>
</reference>
<dbReference type="InterPro" id="IPR025857">
    <property type="entry name" value="MacB_PCD"/>
</dbReference>
<sequence length="434" mass="47021">MFGYYIELAVRSLRRNQVLTALMIVTLALGIGASITTLAVLKLLSGDPLPEKSGHLFYPQIDPNPLEGYVAGQAKPDPMMSYPDAMYLVHARRARRQAAMATMQAKIVPDRANDHPYFADGMMTTSDFFGLFDVPFQYGSGWSAPDDESAAPVAVISDFLNDKLFGGGNSVGKTIHVWGHDLRVIGVLKHWAPQPRFYAEVIGNRDYGDGDAVFMPLKTARAMDAGAGNLQCYAQVSDLIHIETAPCEWLGVWVELDSSAEVASYKAFLDGYVKEQIALGRLHRPDTSLLSLMGWLIDQQVVPSDARLQTYLAFGFLLICVVNTVGLLLAKCLRRGREISVRRALGATRRAIFAQFMVEAGIIGIAGGVLGLVLAELGLLAVRHQPADYASLAHLDGQMFLATFAVALAASLIAGLLPAWRACVMAPAPQLKAA</sequence>
<evidence type="ECO:0000313" key="10">
    <source>
        <dbReference type="Proteomes" id="UP001430193"/>
    </source>
</evidence>
<dbReference type="EMBL" id="JADIKF010000039">
    <property type="protein sequence ID" value="MBM7130339.1"/>
    <property type="molecule type" value="Genomic_DNA"/>
</dbReference>
<feature type="domain" description="ABC3 transporter permease C-terminal" evidence="7">
    <location>
        <begin position="313"/>
        <end position="423"/>
    </location>
</feature>
<keyword evidence="5 6" id="KW-0472">Membrane</keyword>
<evidence type="ECO:0000259" key="7">
    <source>
        <dbReference type="Pfam" id="PF02687"/>
    </source>
</evidence>
<evidence type="ECO:0000313" key="9">
    <source>
        <dbReference type="EMBL" id="MBM7130339.1"/>
    </source>
</evidence>
<organism evidence="9 10">
    <name type="scientific">Dyella mobilis</name>
    <dbReference type="NCBI Taxonomy" id="1849582"/>
    <lineage>
        <taxon>Bacteria</taxon>
        <taxon>Pseudomonadati</taxon>
        <taxon>Pseudomonadota</taxon>
        <taxon>Gammaproteobacteria</taxon>
        <taxon>Lysobacterales</taxon>
        <taxon>Rhodanobacteraceae</taxon>
        <taxon>Dyella</taxon>
    </lineage>
</organism>
<evidence type="ECO:0000256" key="4">
    <source>
        <dbReference type="ARBA" id="ARBA00022989"/>
    </source>
</evidence>
<name>A0ABS2KHB0_9GAMM</name>
<feature type="transmembrane region" description="Helical" evidence="6">
    <location>
        <begin position="21"/>
        <end position="44"/>
    </location>
</feature>
<evidence type="ECO:0000256" key="1">
    <source>
        <dbReference type="ARBA" id="ARBA00004651"/>
    </source>
</evidence>
<dbReference type="PANTHER" id="PTHR30572">
    <property type="entry name" value="MEMBRANE COMPONENT OF TRANSPORTER-RELATED"/>
    <property type="match status" value="1"/>
</dbReference>
<dbReference type="PANTHER" id="PTHR30572:SF18">
    <property type="entry name" value="ABC-TYPE MACROLIDE FAMILY EXPORT SYSTEM PERMEASE COMPONENT 2"/>
    <property type="match status" value="1"/>
</dbReference>
<dbReference type="InterPro" id="IPR003838">
    <property type="entry name" value="ABC3_permease_C"/>
</dbReference>
<protein>
    <submittedName>
        <fullName evidence="9">ABC transporter permease</fullName>
    </submittedName>
</protein>
<evidence type="ECO:0000259" key="8">
    <source>
        <dbReference type="Pfam" id="PF12704"/>
    </source>
</evidence>
<feature type="transmembrane region" description="Helical" evidence="6">
    <location>
        <begin position="311"/>
        <end position="330"/>
    </location>
</feature>
<feature type="transmembrane region" description="Helical" evidence="6">
    <location>
        <begin position="351"/>
        <end position="379"/>
    </location>
</feature>
<proteinExistence type="predicted"/>
<gene>
    <name evidence="9" type="ORF">ISS99_12430</name>
</gene>
<dbReference type="RefSeq" id="WP_204631935.1">
    <property type="nucleotide sequence ID" value="NZ_BSOC01000002.1"/>
</dbReference>
<evidence type="ECO:0000256" key="3">
    <source>
        <dbReference type="ARBA" id="ARBA00022692"/>
    </source>
</evidence>
<comment type="caution">
    <text evidence="9">The sequence shown here is derived from an EMBL/GenBank/DDBJ whole genome shotgun (WGS) entry which is preliminary data.</text>
</comment>
<accession>A0ABS2KHB0</accession>
<dbReference type="Pfam" id="PF02687">
    <property type="entry name" value="FtsX"/>
    <property type="match status" value="1"/>
</dbReference>
<dbReference type="Proteomes" id="UP001430193">
    <property type="component" value="Unassembled WGS sequence"/>
</dbReference>
<dbReference type="Pfam" id="PF12704">
    <property type="entry name" value="MacB_PCD"/>
    <property type="match status" value="1"/>
</dbReference>
<evidence type="ECO:0000256" key="5">
    <source>
        <dbReference type="ARBA" id="ARBA00023136"/>
    </source>
</evidence>
<feature type="domain" description="MacB-like periplasmic core" evidence="8">
    <location>
        <begin position="20"/>
        <end position="239"/>
    </location>
</feature>
<dbReference type="InterPro" id="IPR050250">
    <property type="entry name" value="Macrolide_Exporter_MacB"/>
</dbReference>
<comment type="subcellular location">
    <subcellularLocation>
        <location evidence="1">Cell membrane</location>
        <topology evidence="1">Multi-pass membrane protein</topology>
    </subcellularLocation>
</comment>